<dbReference type="EMBL" id="BAAAPM010000003">
    <property type="protein sequence ID" value="GAA1722756.1"/>
    <property type="molecule type" value="Genomic_DNA"/>
</dbReference>
<feature type="region of interest" description="Disordered" evidence="2">
    <location>
        <begin position="238"/>
        <end position="326"/>
    </location>
</feature>
<feature type="compositionally biased region" description="Basic and acidic residues" evidence="2">
    <location>
        <begin position="272"/>
        <end position="290"/>
    </location>
</feature>
<dbReference type="InterPro" id="IPR003870">
    <property type="entry name" value="DUF222"/>
</dbReference>
<feature type="domain" description="HNH nuclease" evidence="3">
    <location>
        <begin position="405"/>
        <end position="457"/>
    </location>
</feature>
<organism evidence="4 5">
    <name type="scientific">Isoptericola hypogeus</name>
    <dbReference type="NCBI Taxonomy" id="300179"/>
    <lineage>
        <taxon>Bacteria</taxon>
        <taxon>Bacillati</taxon>
        <taxon>Actinomycetota</taxon>
        <taxon>Actinomycetes</taxon>
        <taxon>Micrococcales</taxon>
        <taxon>Promicromonosporaceae</taxon>
        <taxon>Isoptericola</taxon>
    </lineage>
</organism>
<comment type="caution">
    <text evidence="4">The sequence shown here is derived from an EMBL/GenBank/DDBJ whole genome shotgun (WGS) entry which is preliminary data.</text>
</comment>
<reference evidence="4 5" key="1">
    <citation type="journal article" date="2019" name="Int. J. Syst. Evol. Microbiol.">
        <title>The Global Catalogue of Microorganisms (GCM) 10K type strain sequencing project: providing services to taxonomists for standard genome sequencing and annotation.</title>
        <authorList>
            <consortium name="The Broad Institute Genomics Platform"/>
            <consortium name="The Broad Institute Genome Sequencing Center for Infectious Disease"/>
            <person name="Wu L."/>
            <person name="Ma J."/>
        </authorList>
    </citation>
    <scope>NUCLEOTIDE SEQUENCE [LARGE SCALE GENOMIC DNA]</scope>
    <source>
        <strain evidence="4 5">JCM 15589</strain>
    </source>
</reference>
<dbReference type="Proteomes" id="UP001501138">
    <property type="component" value="Unassembled WGS sequence"/>
</dbReference>
<proteinExistence type="inferred from homology"/>
<evidence type="ECO:0000313" key="5">
    <source>
        <dbReference type="Proteomes" id="UP001501138"/>
    </source>
</evidence>
<evidence type="ECO:0000256" key="2">
    <source>
        <dbReference type="SAM" id="MobiDB-lite"/>
    </source>
</evidence>
<evidence type="ECO:0000256" key="1">
    <source>
        <dbReference type="ARBA" id="ARBA00023450"/>
    </source>
</evidence>
<sequence length="580" mass="60333">MLDAALEAAVAEQALMNAAAGRRTIALAGVVEAADADLGTMLDLGVDRIASASLVRRSSVAHRALIAEVSCSLGVGEQAAQSLLEDAEVLASKATGTLGLLCQGDISYQHAAKLAGVVADLPATAVADVERVVLGRAPELTAAKFGALAEKVRDVLHPVPAELRCEAARLKANVWLDDDKDGMTWLTALLPTAAARAAYDRVTRTAARAKAAGDPRGVGQLRAATLTALLLDDDAAKNGAKGSTGSGSSGGGPADDGSTGDGSTGEGPTVRRSTDARGREPGTGERREQPRPPVPPGTGEPPGPPGPRERSTAVEPVEPPEPVDVPDPLEVLARSIKPVLHVTVPITTLTGVGEGSATLDGVVPIDAETARLLAAGAPTLRRVLTDPVTGAMLTLERRTYVVPADLRAFLTQRDVTCRFPGCRIPARRCDVDHTIAWADGGTTDATNLAHLCRRHHTLKHESRWQVEQLADGVLAWTSPRGRTHLTTPGVAEQVLGRLDAWAVEARYLADETPPDPSMSLSTEPSTDLSTLPSTDLSADLATDMDVDPTDEPVDSSAADSLELAGRPADTGVDRDDAPPF</sequence>
<feature type="region of interest" description="Disordered" evidence="2">
    <location>
        <begin position="510"/>
        <end position="580"/>
    </location>
</feature>
<feature type="compositionally biased region" description="Pro residues" evidence="2">
    <location>
        <begin position="291"/>
        <end position="306"/>
    </location>
</feature>
<feature type="compositionally biased region" description="Gly residues" evidence="2">
    <location>
        <begin position="242"/>
        <end position="265"/>
    </location>
</feature>
<feature type="compositionally biased region" description="Basic and acidic residues" evidence="2">
    <location>
        <begin position="571"/>
        <end position="580"/>
    </location>
</feature>
<dbReference type="Pfam" id="PF01844">
    <property type="entry name" value="HNH"/>
    <property type="match status" value="1"/>
</dbReference>
<accession>A0ABN2JCW7</accession>
<keyword evidence="5" id="KW-1185">Reference proteome</keyword>
<dbReference type="CDD" id="cd00085">
    <property type="entry name" value="HNHc"/>
    <property type="match status" value="1"/>
</dbReference>
<comment type="similarity">
    <text evidence="1">Belongs to the Rv1128c/1148c/1588c/1702c/1945/3466 family.</text>
</comment>
<dbReference type="Pfam" id="PF02720">
    <property type="entry name" value="DUF222"/>
    <property type="match status" value="1"/>
</dbReference>
<dbReference type="InterPro" id="IPR003615">
    <property type="entry name" value="HNH_nuc"/>
</dbReference>
<protein>
    <recommendedName>
        <fullName evidence="3">HNH nuclease domain-containing protein</fullName>
    </recommendedName>
</protein>
<dbReference type="SMART" id="SM00507">
    <property type="entry name" value="HNHc"/>
    <property type="match status" value="1"/>
</dbReference>
<feature type="compositionally biased region" description="Acidic residues" evidence="2">
    <location>
        <begin position="542"/>
        <end position="553"/>
    </location>
</feature>
<evidence type="ECO:0000313" key="4">
    <source>
        <dbReference type="EMBL" id="GAA1722756.1"/>
    </source>
</evidence>
<dbReference type="Gene3D" id="1.10.30.50">
    <property type="match status" value="1"/>
</dbReference>
<name>A0ABN2JCW7_9MICO</name>
<dbReference type="InterPro" id="IPR002711">
    <property type="entry name" value="HNH"/>
</dbReference>
<gene>
    <name evidence="4" type="ORF">GCM10009809_18220</name>
</gene>
<evidence type="ECO:0000259" key="3">
    <source>
        <dbReference type="SMART" id="SM00507"/>
    </source>
</evidence>
<feature type="compositionally biased region" description="Polar residues" evidence="2">
    <location>
        <begin position="518"/>
        <end position="536"/>
    </location>
</feature>